<comment type="caution">
    <text evidence="1">The sequence shown here is derived from an EMBL/GenBank/DDBJ whole genome shotgun (WGS) entry which is preliminary data.</text>
</comment>
<evidence type="ECO:0000313" key="1">
    <source>
        <dbReference type="EMBL" id="OGF60105.1"/>
    </source>
</evidence>
<gene>
    <name evidence="1" type="ORF">A2Y62_16835</name>
</gene>
<dbReference type="Proteomes" id="UP000178943">
    <property type="component" value="Unassembled WGS sequence"/>
</dbReference>
<dbReference type="EMBL" id="MFGW01000199">
    <property type="protein sequence ID" value="OGF60105.1"/>
    <property type="molecule type" value="Genomic_DNA"/>
</dbReference>
<evidence type="ECO:0000313" key="2">
    <source>
        <dbReference type="Proteomes" id="UP000178943"/>
    </source>
</evidence>
<dbReference type="STRING" id="1817863.A2Y62_16835"/>
<dbReference type="AlphaFoldDB" id="A0A1F5V9R3"/>
<name>A0A1F5V9R3_9BACT</name>
<protein>
    <submittedName>
        <fullName evidence="1">Uncharacterized protein</fullName>
    </submittedName>
</protein>
<reference evidence="1 2" key="1">
    <citation type="journal article" date="2016" name="Nat. Commun.">
        <title>Thousands of microbial genomes shed light on interconnected biogeochemical processes in an aquifer system.</title>
        <authorList>
            <person name="Anantharaman K."/>
            <person name="Brown C.T."/>
            <person name="Hug L.A."/>
            <person name="Sharon I."/>
            <person name="Castelle C.J."/>
            <person name="Probst A.J."/>
            <person name="Thomas B.C."/>
            <person name="Singh A."/>
            <person name="Wilkins M.J."/>
            <person name="Karaoz U."/>
            <person name="Brodie E.L."/>
            <person name="Williams K.H."/>
            <person name="Hubbard S.S."/>
            <person name="Banfield J.F."/>
        </authorList>
    </citation>
    <scope>NUCLEOTIDE SEQUENCE [LARGE SCALE GENOMIC DNA]</scope>
</reference>
<organism evidence="1 2">
    <name type="scientific">Candidatus Fischerbacteria bacterium RBG_13_37_8</name>
    <dbReference type="NCBI Taxonomy" id="1817863"/>
    <lineage>
        <taxon>Bacteria</taxon>
        <taxon>Candidatus Fischeribacteriota</taxon>
    </lineage>
</organism>
<accession>A0A1F5V9R3</accession>
<sequence>MSTFIKYDNIPFEDFLSVYHIYAQQNYNAVLLNISKLREFLFFVHKVYKTEDKEYIYPIKIFYITEFDYIRNDYNHYFLFQSSSKIQDELEKLAKRIKIELKLKNIDSLFRIDPKYGLIFGAAKDAIDPVIKQDKTNCFITLYLTSDSHHSEISLLDYVEKSNKKRYVESFEKHNHCSPGSIKILGIDLTKIKKAFTKSSPTVLLYYENIIELGNSLIQKHKLEHISISLIYEEVTENEVELCLLDKKKAGYFPAGLCKFFISVDELLQN</sequence>
<proteinExistence type="predicted"/>